<dbReference type="EMBL" id="JAADYS010000600">
    <property type="protein sequence ID" value="KAF4468526.1"/>
    <property type="molecule type" value="Genomic_DNA"/>
</dbReference>
<dbReference type="AlphaFoldDB" id="A0A8H4PG80"/>
<protein>
    <submittedName>
        <fullName evidence="1">Uncharacterized protein</fullName>
    </submittedName>
</protein>
<comment type="caution">
    <text evidence="1">The sequence shown here is derived from an EMBL/GenBank/DDBJ whole genome shotgun (WGS) entry which is preliminary data.</text>
</comment>
<sequence length="123" mass="13525">MASGNRISVLSLSQNRAVVRTIDDHITPHGYGIGGVLEADPFSAHDLAVALRVLEPRPRAVVVGRGYTEEEADEVRKAFAEYSKDVGLDAGTVIKITDEVFDKVGKEGVPKWVLEQLQDYFEK</sequence>
<evidence type="ECO:0000313" key="2">
    <source>
        <dbReference type="Proteomes" id="UP000554235"/>
    </source>
</evidence>
<evidence type="ECO:0000313" key="1">
    <source>
        <dbReference type="EMBL" id="KAF4468526.1"/>
    </source>
</evidence>
<dbReference type="Proteomes" id="UP000554235">
    <property type="component" value="Unassembled WGS sequence"/>
</dbReference>
<keyword evidence="2" id="KW-1185">Reference proteome</keyword>
<dbReference type="OrthoDB" id="4752958at2759"/>
<reference evidence="1 2" key="1">
    <citation type="submission" date="2020-01" db="EMBL/GenBank/DDBJ databases">
        <title>Identification and distribution of gene clusters putatively required for synthesis of sphingolipid metabolism inhibitors in phylogenetically diverse species of the filamentous fungus Fusarium.</title>
        <authorList>
            <person name="Kim H.-S."/>
            <person name="Busman M."/>
            <person name="Brown D.W."/>
            <person name="Divon H."/>
            <person name="Uhlig S."/>
            <person name="Proctor R.H."/>
        </authorList>
    </citation>
    <scope>NUCLEOTIDE SEQUENCE [LARGE SCALE GENOMIC DNA]</scope>
    <source>
        <strain evidence="1 2">NRRL 20459</strain>
    </source>
</reference>
<proteinExistence type="predicted"/>
<gene>
    <name evidence="1" type="ORF">FALBO_4581</name>
</gene>
<name>A0A8H4PG80_9HYPO</name>
<accession>A0A8H4PG80</accession>
<organism evidence="1 2">
    <name type="scientific">Fusarium albosuccineum</name>
    <dbReference type="NCBI Taxonomy" id="1237068"/>
    <lineage>
        <taxon>Eukaryota</taxon>
        <taxon>Fungi</taxon>
        <taxon>Dikarya</taxon>
        <taxon>Ascomycota</taxon>
        <taxon>Pezizomycotina</taxon>
        <taxon>Sordariomycetes</taxon>
        <taxon>Hypocreomycetidae</taxon>
        <taxon>Hypocreales</taxon>
        <taxon>Nectriaceae</taxon>
        <taxon>Fusarium</taxon>
        <taxon>Fusarium decemcellulare species complex</taxon>
    </lineage>
</organism>